<comment type="catalytic activity">
    <reaction evidence="8">
        <text>myo-inositol(out) + H(+)(out) = myo-inositol(in) + H(+)(in)</text>
        <dbReference type="Rhea" id="RHEA:60364"/>
        <dbReference type="ChEBI" id="CHEBI:15378"/>
        <dbReference type="ChEBI" id="CHEBI:17268"/>
    </reaction>
</comment>
<evidence type="ECO:0000256" key="2">
    <source>
        <dbReference type="ARBA" id="ARBA00010992"/>
    </source>
</evidence>
<dbReference type="Pfam" id="PF00083">
    <property type="entry name" value="Sugar_tr"/>
    <property type="match status" value="1"/>
</dbReference>
<dbReference type="EMBL" id="SPNW01000040">
    <property type="protein sequence ID" value="TIA88285.1"/>
    <property type="molecule type" value="Genomic_DNA"/>
</dbReference>
<dbReference type="NCBIfam" id="TIGR00879">
    <property type="entry name" value="SP"/>
    <property type="match status" value="1"/>
</dbReference>
<evidence type="ECO:0000256" key="6">
    <source>
        <dbReference type="ARBA" id="ARBA00022989"/>
    </source>
</evidence>
<reference evidence="13 14" key="1">
    <citation type="submission" date="2019-03" db="EMBL/GenBank/DDBJ databases">
        <title>Sequencing 23 genomes of Wallemia ichthyophaga.</title>
        <authorList>
            <person name="Gostincar C."/>
        </authorList>
    </citation>
    <scope>NUCLEOTIDE SEQUENCE [LARGE SCALE GENOMIC DNA]</scope>
    <source>
        <strain evidence="13 14">EXF-5753</strain>
    </source>
</reference>
<feature type="transmembrane region" description="Helical" evidence="11">
    <location>
        <begin position="354"/>
        <end position="372"/>
    </location>
</feature>
<dbReference type="PROSITE" id="PS50850">
    <property type="entry name" value="MFS"/>
    <property type="match status" value="1"/>
</dbReference>
<dbReference type="OrthoDB" id="5141738at2759"/>
<dbReference type="Gene3D" id="1.20.1250.20">
    <property type="entry name" value="MFS general substrate transporter like domains"/>
    <property type="match status" value="1"/>
</dbReference>
<dbReference type="Proteomes" id="UP000310189">
    <property type="component" value="Unassembled WGS sequence"/>
</dbReference>
<dbReference type="FunFam" id="1.20.1250.20:FF:000044">
    <property type="entry name" value="Hexose transporter Hxt3p"/>
    <property type="match status" value="1"/>
</dbReference>
<evidence type="ECO:0000256" key="9">
    <source>
        <dbReference type="RuleBase" id="RU003346"/>
    </source>
</evidence>
<protein>
    <recommendedName>
        <fullName evidence="12">Major facilitator superfamily (MFS) profile domain-containing protein</fullName>
    </recommendedName>
</protein>
<dbReference type="InterPro" id="IPR005828">
    <property type="entry name" value="MFS_sugar_transport-like"/>
</dbReference>
<dbReference type="GO" id="GO:0005351">
    <property type="term" value="F:carbohydrate:proton symporter activity"/>
    <property type="evidence" value="ECO:0007669"/>
    <property type="project" value="TreeGrafter"/>
</dbReference>
<evidence type="ECO:0000313" key="14">
    <source>
        <dbReference type="Proteomes" id="UP000310189"/>
    </source>
</evidence>
<feature type="domain" description="Major facilitator superfamily (MFS) profile" evidence="12">
    <location>
        <begin position="18"/>
        <end position="473"/>
    </location>
</feature>
<evidence type="ECO:0000256" key="7">
    <source>
        <dbReference type="ARBA" id="ARBA00023136"/>
    </source>
</evidence>
<feature type="region of interest" description="Disordered" evidence="10">
    <location>
        <begin position="509"/>
        <end position="548"/>
    </location>
</feature>
<evidence type="ECO:0000313" key="13">
    <source>
        <dbReference type="EMBL" id="TIA88285.1"/>
    </source>
</evidence>
<dbReference type="PROSITE" id="PS00217">
    <property type="entry name" value="SUGAR_TRANSPORT_2"/>
    <property type="match status" value="1"/>
</dbReference>
<feature type="transmembrane region" description="Helical" evidence="11">
    <location>
        <begin position="384"/>
        <end position="409"/>
    </location>
</feature>
<dbReference type="InterPro" id="IPR005829">
    <property type="entry name" value="Sugar_transporter_CS"/>
</dbReference>
<dbReference type="InterPro" id="IPR020846">
    <property type="entry name" value="MFS_dom"/>
</dbReference>
<evidence type="ECO:0000256" key="3">
    <source>
        <dbReference type="ARBA" id="ARBA00022448"/>
    </source>
</evidence>
<dbReference type="PROSITE" id="PS00216">
    <property type="entry name" value="SUGAR_TRANSPORT_1"/>
    <property type="match status" value="1"/>
</dbReference>
<feature type="transmembrane region" description="Helical" evidence="11">
    <location>
        <begin position="157"/>
        <end position="176"/>
    </location>
</feature>
<evidence type="ECO:0000259" key="12">
    <source>
        <dbReference type="PROSITE" id="PS50850"/>
    </source>
</evidence>
<keyword evidence="4" id="KW-0762">Sugar transport</keyword>
<evidence type="ECO:0000256" key="4">
    <source>
        <dbReference type="ARBA" id="ARBA00022597"/>
    </source>
</evidence>
<keyword evidence="5 11" id="KW-0812">Transmembrane</keyword>
<evidence type="ECO:0000256" key="1">
    <source>
        <dbReference type="ARBA" id="ARBA00004141"/>
    </source>
</evidence>
<evidence type="ECO:0000256" key="5">
    <source>
        <dbReference type="ARBA" id="ARBA00022692"/>
    </source>
</evidence>
<dbReference type="SUPFAM" id="SSF103473">
    <property type="entry name" value="MFS general substrate transporter"/>
    <property type="match status" value="1"/>
</dbReference>
<dbReference type="InterPro" id="IPR036259">
    <property type="entry name" value="MFS_trans_sf"/>
</dbReference>
<dbReference type="InterPro" id="IPR003663">
    <property type="entry name" value="Sugar/inositol_transpt"/>
</dbReference>
<dbReference type="PANTHER" id="PTHR48022:SF75">
    <property type="entry name" value="GALACTOSE TRANSPORTER-RELATED"/>
    <property type="match status" value="1"/>
</dbReference>
<dbReference type="CDD" id="cd17356">
    <property type="entry name" value="MFS_HXT"/>
    <property type="match status" value="1"/>
</dbReference>
<feature type="transmembrane region" description="Helical" evidence="11">
    <location>
        <begin position="124"/>
        <end position="145"/>
    </location>
</feature>
<comment type="similarity">
    <text evidence="2 9">Belongs to the major facilitator superfamily. Sugar transporter (TC 2.A.1.1) family.</text>
</comment>
<evidence type="ECO:0000256" key="11">
    <source>
        <dbReference type="SAM" id="Phobius"/>
    </source>
</evidence>
<feature type="transmembrane region" description="Helical" evidence="11">
    <location>
        <begin position="322"/>
        <end position="342"/>
    </location>
</feature>
<comment type="caution">
    <text evidence="13">The sequence shown here is derived from an EMBL/GenBank/DDBJ whole genome shotgun (WGS) entry which is preliminary data.</text>
</comment>
<dbReference type="PRINTS" id="PR00171">
    <property type="entry name" value="SUGRTRNSPORT"/>
</dbReference>
<keyword evidence="6 11" id="KW-1133">Transmembrane helix</keyword>
<dbReference type="PANTHER" id="PTHR48022">
    <property type="entry name" value="PLASTIDIC GLUCOSE TRANSPORTER 4"/>
    <property type="match status" value="1"/>
</dbReference>
<organism evidence="13 14">
    <name type="scientific">Wallemia hederae</name>
    <dbReference type="NCBI Taxonomy" id="1540922"/>
    <lineage>
        <taxon>Eukaryota</taxon>
        <taxon>Fungi</taxon>
        <taxon>Dikarya</taxon>
        <taxon>Basidiomycota</taxon>
        <taxon>Wallemiomycotina</taxon>
        <taxon>Wallemiomycetes</taxon>
        <taxon>Wallemiales</taxon>
        <taxon>Wallemiaceae</taxon>
        <taxon>Wallemia</taxon>
    </lineage>
</organism>
<proteinExistence type="inferred from homology"/>
<sequence>MVSFKVGGQPLGIVTVFIAILTSVGGMIFGYDTGQISDMLLMKDFLERFADTQDCSSGTCELAFSKVREGLIVSLLSIGTLAGAILGAPIADYLGRRWAMSIECIVTTIGFIVQITTFDTWQQIAVGRMIAGLGVGALSAAVPMYMSECVVAAFRGTAVACYQLMVTFGILCAYMFCYGTRGLESDASWRIIVGLGIALTGVLGTGVWFLPESPRWLMKNNKVDEAKHALERIRGATTDFDRTVVEHDFLEIAKRIKMEQQTESSFWRSWYECFAGHKGTSKLVYRTFLGMVMQSLQQLTGANYFFYYGATIFQSVGIEDSFITQIILGAVNFFCTFFGLYIMENFGRRQPLMWGALWQSAWLIVFASAAVARPPDQNEGIGELMIVSACLFIASYASTWGPGCWIVTGETFPMRTRARQAAIATASNWIWNFLISFFSPFITDDIGFAYGYVFAGCNLFAAVFVFFFLYESAGLSLEGVDEMYSTKGLKAWQSEKWVPEGYEHRRDVMESSKMDTFQNEEAGKRFEDDDEERISQSSIHNADAAHKA</sequence>
<dbReference type="InterPro" id="IPR050360">
    <property type="entry name" value="MFS_Sugar_Transporters"/>
</dbReference>
<gene>
    <name evidence="13" type="ORF">E3P99_02675</name>
</gene>
<evidence type="ECO:0000256" key="8">
    <source>
        <dbReference type="ARBA" id="ARBA00049119"/>
    </source>
</evidence>
<keyword evidence="3 9" id="KW-0813">Transport</keyword>
<accession>A0A4T0FKS8</accession>
<feature type="transmembrane region" description="Helical" evidence="11">
    <location>
        <begin position="188"/>
        <end position="210"/>
    </location>
</feature>
<feature type="transmembrane region" description="Helical" evidence="11">
    <location>
        <begin position="98"/>
        <end position="118"/>
    </location>
</feature>
<feature type="transmembrane region" description="Helical" evidence="11">
    <location>
        <begin position="421"/>
        <end position="442"/>
    </location>
</feature>
<comment type="subcellular location">
    <subcellularLocation>
        <location evidence="1">Membrane</location>
        <topology evidence="1">Multi-pass membrane protein</topology>
    </subcellularLocation>
</comment>
<name>A0A4T0FKS8_9BASI</name>
<feature type="transmembrane region" description="Helical" evidence="11">
    <location>
        <begin position="12"/>
        <end position="31"/>
    </location>
</feature>
<keyword evidence="7 11" id="KW-0472">Membrane</keyword>
<dbReference type="AlphaFoldDB" id="A0A4T0FKS8"/>
<feature type="transmembrane region" description="Helical" evidence="11">
    <location>
        <begin position="71"/>
        <end position="91"/>
    </location>
</feature>
<dbReference type="GO" id="GO:0005886">
    <property type="term" value="C:plasma membrane"/>
    <property type="evidence" value="ECO:0007669"/>
    <property type="project" value="TreeGrafter"/>
</dbReference>
<keyword evidence="14" id="KW-1185">Reference proteome</keyword>
<feature type="transmembrane region" description="Helical" evidence="11">
    <location>
        <begin position="448"/>
        <end position="470"/>
    </location>
</feature>
<evidence type="ECO:0000256" key="10">
    <source>
        <dbReference type="SAM" id="MobiDB-lite"/>
    </source>
</evidence>